<organism evidence="3 4">
    <name type="scientific">Apiospora saccharicola</name>
    <dbReference type="NCBI Taxonomy" id="335842"/>
    <lineage>
        <taxon>Eukaryota</taxon>
        <taxon>Fungi</taxon>
        <taxon>Dikarya</taxon>
        <taxon>Ascomycota</taxon>
        <taxon>Pezizomycotina</taxon>
        <taxon>Sordariomycetes</taxon>
        <taxon>Xylariomycetidae</taxon>
        <taxon>Amphisphaeriales</taxon>
        <taxon>Apiosporaceae</taxon>
        <taxon>Apiospora</taxon>
    </lineage>
</organism>
<sequence length="424" mass="43132">MAPTELPTYRDEKACLTHDAESNTVTKPTCCRHRMSSTRKCCLGLLIILSLTLGLATASIPGVNDPAEGRAIIDGQNAGMMEGSDSASPDALHRFLHSCFPGSFTRDAAETTQTLARRQNDNATTSGGSTVTSVEATSGTDTDSVTPAPESSPSSKPEETSAAPETTTAAPPTTTAAPETTTKAPETTAKAPETTAKPTEPTTSKEESSPSPPPSSNNTPTTADKPPTVESTTVEPTTVEPTDSPKDTTTAANPPPHHSAARDDDANQPGTSAEPTIKETPVTTTVVSSPPGAAPVTVTITQNAPAVTTTQKPSPAPTQESSPAQTTEETTQETSAAQGTTMVTQSPEKTPTTTSKTSTFISTLPGGAETTITTVEVVTGEAAAATPTNDGSGGALQTGNPAPYLSAPIYRVMAGAVAVGGLFL</sequence>
<proteinExistence type="predicted"/>
<feature type="region of interest" description="Disordered" evidence="1">
    <location>
        <begin position="116"/>
        <end position="367"/>
    </location>
</feature>
<keyword evidence="2" id="KW-0812">Transmembrane</keyword>
<keyword evidence="4" id="KW-1185">Reference proteome</keyword>
<feature type="compositionally biased region" description="Low complexity" evidence="1">
    <location>
        <begin position="280"/>
        <end position="291"/>
    </location>
</feature>
<evidence type="ECO:0000313" key="3">
    <source>
        <dbReference type="EMBL" id="KAK8047620.1"/>
    </source>
</evidence>
<feature type="compositionally biased region" description="Low complexity" evidence="1">
    <location>
        <begin position="216"/>
        <end position="242"/>
    </location>
</feature>
<reference evidence="3 4" key="1">
    <citation type="submission" date="2023-01" db="EMBL/GenBank/DDBJ databases">
        <title>Analysis of 21 Apiospora genomes using comparative genomics revels a genus with tremendous synthesis potential of carbohydrate active enzymes and secondary metabolites.</title>
        <authorList>
            <person name="Sorensen T."/>
        </authorList>
    </citation>
    <scope>NUCLEOTIDE SEQUENCE [LARGE SCALE GENOMIC DNA]</scope>
    <source>
        <strain evidence="3 4">CBS 83171</strain>
    </source>
</reference>
<comment type="caution">
    <text evidence="3">The sequence shown here is derived from an EMBL/GenBank/DDBJ whole genome shotgun (WGS) entry which is preliminary data.</text>
</comment>
<evidence type="ECO:0000313" key="4">
    <source>
        <dbReference type="Proteomes" id="UP001446871"/>
    </source>
</evidence>
<keyword evidence="2" id="KW-1133">Transmembrane helix</keyword>
<gene>
    <name evidence="3" type="ORF">PG996_015684</name>
</gene>
<protein>
    <submittedName>
        <fullName evidence="3">Uncharacterized protein</fullName>
    </submittedName>
</protein>
<keyword evidence="2" id="KW-0472">Membrane</keyword>
<accession>A0ABR1TLT2</accession>
<feature type="compositionally biased region" description="Low complexity" evidence="1">
    <location>
        <begin position="123"/>
        <end position="202"/>
    </location>
</feature>
<feature type="transmembrane region" description="Helical" evidence="2">
    <location>
        <begin position="42"/>
        <end position="63"/>
    </location>
</feature>
<feature type="compositionally biased region" description="Polar residues" evidence="1">
    <location>
        <begin position="298"/>
        <end position="313"/>
    </location>
</feature>
<name>A0ABR1TLT2_9PEZI</name>
<dbReference type="EMBL" id="JAQQWM010000009">
    <property type="protein sequence ID" value="KAK8047620.1"/>
    <property type="molecule type" value="Genomic_DNA"/>
</dbReference>
<feature type="compositionally biased region" description="Low complexity" evidence="1">
    <location>
        <begin position="318"/>
        <end position="367"/>
    </location>
</feature>
<dbReference type="Proteomes" id="UP001446871">
    <property type="component" value="Unassembled WGS sequence"/>
</dbReference>
<evidence type="ECO:0000256" key="2">
    <source>
        <dbReference type="SAM" id="Phobius"/>
    </source>
</evidence>
<evidence type="ECO:0000256" key="1">
    <source>
        <dbReference type="SAM" id="MobiDB-lite"/>
    </source>
</evidence>